<protein>
    <submittedName>
        <fullName evidence="1">Uncharacterized protein</fullName>
    </submittedName>
</protein>
<name>A0A9D7K1Z4_9PROT</name>
<accession>A0A9D7K1Z4</accession>
<dbReference type="EMBL" id="JADJUC010000008">
    <property type="protein sequence ID" value="MBK8524296.1"/>
    <property type="molecule type" value="Genomic_DNA"/>
</dbReference>
<gene>
    <name evidence="1" type="ORF">IPL58_09335</name>
</gene>
<dbReference type="Proteomes" id="UP000886689">
    <property type="component" value="Unassembled WGS sequence"/>
</dbReference>
<evidence type="ECO:0000313" key="2">
    <source>
        <dbReference type="Proteomes" id="UP000886689"/>
    </source>
</evidence>
<evidence type="ECO:0000313" key="1">
    <source>
        <dbReference type="EMBL" id="MBK8524296.1"/>
    </source>
</evidence>
<proteinExistence type="predicted"/>
<organism evidence="1 2">
    <name type="scientific">Candidatus Proximibacter danicus</name>
    <dbReference type="NCBI Taxonomy" id="2954365"/>
    <lineage>
        <taxon>Bacteria</taxon>
        <taxon>Pseudomonadati</taxon>
        <taxon>Pseudomonadota</taxon>
        <taxon>Betaproteobacteria</taxon>
        <taxon>Candidatus Proximibacter</taxon>
    </lineage>
</organism>
<reference evidence="1" key="1">
    <citation type="submission" date="2020-10" db="EMBL/GenBank/DDBJ databases">
        <title>Connecting structure to function with the recovery of over 1000 high-quality activated sludge metagenome-assembled genomes encoding full-length rRNA genes using long-read sequencing.</title>
        <authorList>
            <person name="Singleton C.M."/>
            <person name="Petriglieri F."/>
            <person name="Kristensen J.M."/>
            <person name="Kirkegaard R.H."/>
            <person name="Michaelsen T.Y."/>
            <person name="Andersen M.H."/>
            <person name="Karst S.M."/>
            <person name="Dueholm M.S."/>
            <person name="Nielsen P.H."/>
            <person name="Albertsen M."/>
        </authorList>
    </citation>
    <scope>NUCLEOTIDE SEQUENCE</scope>
    <source>
        <strain evidence="1">Hirt_18-Q3-R61-65_BATAC.395</strain>
    </source>
</reference>
<comment type="caution">
    <text evidence="1">The sequence shown here is derived from an EMBL/GenBank/DDBJ whole genome shotgun (WGS) entry which is preliminary data.</text>
</comment>
<dbReference type="AlphaFoldDB" id="A0A9D7K1Z4"/>
<sequence>MSRSLTTNLPMTTDQAPIDYPERRAADAIPMQFGGDALNMIEHSHPAFADAQIETIDMDVALPAGLGQEHDENFQPAAARGAAAPLGMEQNRARLQIARFKGSLDEFEVLQVTQVNMSNIKRGDVIQIKTFIGSIYFSVIDRIKGVSAGTGEILCECRYDLPDQWTLVHAASVILPVCTKDHVITNPDGSQRKASRALKIASGTELPDQITKLLRENFFVEIRIHATPRKERLRPIDVVRGIKRVVQKLKAGSAKS</sequence>